<proteinExistence type="predicted"/>
<evidence type="ECO:0000259" key="3">
    <source>
        <dbReference type="PROSITE" id="PS51031"/>
    </source>
</evidence>
<dbReference type="EMBL" id="JBEDNZ010000026">
    <property type="protein sequence ID" value="KAL0810562.1"/>
    <property type="molecule type" value="Genomic_DNA"/>
</dbReference>
<keyword evidence="1" id="KW-0539">Nucleus</keyword>
<accession>A0ABD0S946</accession>
<sequence length="239" mass="28593">MAASQKRKFVKPTLETRDLIRLVHERRCLWDRNFPDYRDRSLKEKAWVEIYKVIEPDYDEFNEEIRNLIGSQITRKWYNVRDSYVKSKKHNIRNKPYIYAKHLSFLDAIHFDDSECDESRNADRNYDAIEEHWLNDVLVVDDENTSEPEAKRPKEIHVDKTHEDDNSIVSVLANLINREEDDDRAFFKSIIPMVKSLSDESRFEFRIQVMNLLKTLKNKETKRSCVKIEFSKDNSDSDD</sequence>
<reference evidence="4 5" key="1">
    <citation type="submission" date="2024-06" db="EMBL/GenBank/DDBJ databases">
        <title>A chromosome-level genome assembly of beet webworm, Loxostege sticticalis.</title>
        <authorList>
            <person name="Zhang Y."/>
        </authorList>
    </citation>
    <scope>NUCLEOTIDE SEQUENCE [LARGE SCALE GENOMIC DNA]</scope>
    <source>
        <strain evidence="4">AQ028</strain>
        <tissue evidence="4">Male pupae</tissue>
    </source>
</reference>
<dbReference type="PROSITE" id="PS51029">
    <property type="entry name" value="MADF"/>
    <property type="match status" value="1"/>
</dbReference>
<dbReference type="Pfam" id="PF10545">
    <property type="entry name" value="MADF_DNA_bdg"/>
    <property type="match status" value="1"/>
</dbReference>
<evidence type="ECO:0000256" key="1">
    <source>
        <dbReference type="PROSITE-ProRule" id="PRU00371"/>
    </source>
</evidence>
<dbReference type="SMART" id="SM00595">
    <property type="entry name" value="MADF"/>
    <property type="match status" value="1"/>
</dbReference>
<organism evidence="4 5">
    <name type="scientific">Loxostege sticticalis</name>
    <name type="common">Beet webworm moth</name>
    <dbReference type="NCBI Taxonomy" id="481309"/>
    <lineage>
        <taxon>Eukaryota</taxon>
        <taxon>Metazoa</taxon>
        <taxon>Ecdysozoa</taxon>
        <taxon>Arthropoda</taxon>
        <taxon>Hexapoda</taxon>
        <taxon>Insecta</taxon>
        <taxon>Pterygota</taxon>
        <taxon>Neoptera</taxon>
        <taxon>Endopterygota</taxon>
        <taxon>Lepidoptera</taxon>
        <taxon>Glossata</taxon>
        <taxon>Ditrysia</taxon>
        <taxon>Pyraloidea</taxon>
        <taxon>Crambidae</taxon>
        <taxon>Pyraustinae</taxon>
        <taxon>Loxostege</taxon>
    </lineage>
</organism>
<feature type="domain" description="MADF" evidence="2">
    <location>
        <begin position="18"/>
        <end position="111"/>
    </location>
</feature>
<comment type="caution">
    <text evidence="4">The sequence shown here is derived from an EMBL/GenBank/DDBJ whole genome shotgun (WGS) entry which is preliminary data.</text>
</comment>
<feature type="domain" description="BESS" evidence="3">
    <location>
        <begin position="180"/>
        <end position="219"/>
    </location>
</feature>
<dbReference type="Proteomes" id="UP001549921">
    <property type="component" value="Unassembled WGS sequence"/>
</dbReference>
<dbReference type="PANTHER" id="PTHR12243">
    <property type="entry name" value="MADF DOMAIN TRANSCRIPTION FACTOR"/>
    <property type="match status" value="1"/>
</dbReference>
<dbReference type="AlphaFoldDB" id="A0ABD0S946"/>
<comment type="subcellular location">
    <subcellularLocation>
        <location evidence="1">Nucleus</location>
    </subcellularLocation>
</comment>
<gene>
    <name evidence="4" type="ORF">ABMA28_010682</name>
</gene>
<dbReference type="InterPro" id="IPR006578">
    <property type="entry name" value="MADF-dom"/>
</dbReference>
<evidence type="ECO:0008006" key="6">
    <source>
        <dbReference type="Google" id="ProtNLM"/>
    </source>
</evidence>
<name>A0ABD0S946_LOXSC</name>
<dbReference type="InterPro" id="IPR039353">
    <property type="entry name" value="TF_Adf1"/>
</dbReference>
<protein>
    <recommendedName>
        <fullName evidence="6">MADF domain-containing protein</fullName>
    </recommendedName>
</protein>
<evidence type="ECO:0000259" key="2">
    <source>
        <dbReference type="PROSITE" id="PS51029"/>
    </source>
</evidence>
<evidence type="ECO:0000313" key="4">
    <source>
        <dbReference type="EMBL" id="KAL0810562.1"/>
    </source>
</evidence>
<evidence type="ECO:0000313" key="5">
    <source>
        <dbReference type="Proteomes" id="UP001549921"/>
    </source>
</evidence>
<dbReference type="PROSITE" id="PS51031">
    <property type="entry name" value="BESS"/>
    <property type="match status" value="1"/>
</dbReference>
<dbReference type="PANTHER" id="PTHR12243:SF67">
    <property type="entry name" value="COREPRESSOR OF PANGOLIN, ISOFORM A-RELATED"/>
    <property type="match status" value="1"/>
</dbReference>
<dbReference type="GO" id="GO:0005634">
    <property type="term" value="C:nucleus"/>
    <property type="evidence" value="ECO:0007669"/>
    <property type="project" value="UniProtKB-SubCell"/>
</dbReference>
<dbReference type="Pfam" id="PF02944">
    <property type="entry name" value="BESS"/>
    <property type="match status" value="1"/>
</dbReference>
<dbReference type="InterPro" id="IPR004210">
    <property type="entry name" value="BESS_motif"/>
</dbReference>